<feature type="active site" evidence="9">
    <location>
        <position position="133"/>
    </location>
</feature>
<reference evidence="13 14" key="1">
    <citation type="submission" date="2015-08" db="EMBL/GenBank/DDBJ databases">
        <title>Draft Genome Sequence of Rathayibacter sp. Strain VKM Ac-2596 Isolated from Leaf Gall Induced by Plant-Parasitic Nematodes.</title>
        <authorList>
            <person name="Vasilenko O.V."/>
            <person name="Starodumova I.P."/>
            <person name="Tarlachkov S.V."/>
            <person name="Dorofeeva L.V."/>
            <person name="Evtushenko L.I."/>
        </authorList>
    </citation>
    <scope>NUCLEOTIDE SEQUENCE [LARGE SCALE GENOMIC DNA]</scope>
    <source>
        <strain evidence="13 14">VKM Ac-2596</strain>
    </source>
</reference>
<organism evidence="13 14">
    <name type="scientific">Rathayibacter tanaceti</name>
    <dbReference type="NCBI Taxonomy" id="1671680"/>
    <lineage>
        <taxon>Bacteria</taxon>
        <taxon>Bacillati</taxon>
        <taxon>Actinomycetota</taxon>
        <taxon>Actinomycetes</taxon>
        <taxon>Micrococcales</taxon>
        <taxon>Microbacteriaceae</taxon>
        <taxon>Rathayibacter</taxon>
    </lineage>
</organism>
<comment type="similarity">
    <text evidence="1 9 11">Belongs to the peptidase A8 family.</text>
</comment>
<dbReference type="PATRIC" id="fig|1671680.3.peg.3017"/>
<dbReference type="Pfam" id="PF01252">
    <property type="entry name" value="Peptidase_A8"/>
    <property type="match status" value="1"/>
</dbReference>
<evidence type="ECO:0000256" key="5">
    <source>
        <dbReference type="ARBA" id="ARBA00022750"/>
    </source>
</evidence>
<keyword evidence="4 9" id="KW-0812">Transmembrane</keyword>
<dbReference type="GO" id="GO:0004190">
    <property type="term" value="F:aspartic-type endopeptidase activity"/>
    <property type="evidence" value="ECO:0007669"/>
    <property type="project" value="UniProtKB-UniRule"/>
</dbReference>
<keyword evidence="3 9" id="KW-0645">Protease</keyword>
<name>A0A166H7J7_9MICO</name>
<feature type="compositionally biased region" description="Acidic residues" evidence="12">
    <location>
        <begin position="167"/>
        <end position="178"/>
    </location>
</feature>
<dbReference type="HAMAP" id="MF_00161">
    <property type="entry name" value="LspA"/>
    <property type="match status" value="1"/>
</dbReference>
<dbReference type="PROSITE" id="PS00855">
    <property type="entry name" value="SPASE_II"/>
    <property type="match status" value="1"/>
</dbReference>
<keyword evidence="6 9" id="KW-0378">Hydrolase</keyword>
<evidence type="ECO:0000256" key="8">
    <source>
        <dbReference type="ARBA" id="ARBA00023136"/>
    </source>
</evidence>
<dbReference type="PANTHER" id="PTHR33695">
    <property type="entry name" value="LIPOPROTEIN SIGNAL PEPTIDASE"/>
    <property type="match status" value="1"/>
</dbReference>
<dbReference type="EC" id="3.4.23.36" evidence="9"/>
<evidence type="ECO:0000256" key="6">
    <source>
        <dbReference type="ARBA" id="ARBA00022801"/>
    </source>
</evidence>
<feature type="active site" evidence="9">
    <location>
        <position position="117"/>
    </location>
</feature>
<comment type="function">
    <text evidence="9 10">This protein specifically catalyzes the removal of signal peptides from prolipoproteins.</text>
</comment>
<dbReference type="RefSeq" id="WP_330220174.1">
    <property type="nucleotide sequence ID" value="NZ_CP047186.1"/>
</dbReference>
<dbReference type="AlphaFoldDB" id="A0A166H7J7"/>
<keyword evidence="8 9" id="KW-0472">Membrane</keyword>
<feature type="region of interest" description="Disordered" evidence="12">
    <location>
        <begin position="159"/>
        <end position="186"/>
    </location>
</feature>
<comment type="catalytic activity">
    <reaction evidence="9 10">
        <text>Release of signal peptides from bacterial membrane prolipoproteins. Hydrolyzes -Xaa-Yaa-Zaa-|-(S,diacylglyceryl)Cys-, in which Xaa is hydrophobic (preferably Leu), and Yaa (Ala or Ser) and Zaa (Gly or Ala) have small, neutral side chains.</text>
        <dbReference type="EC" id="3.4.23.36"/>
    </reaction>
</comment>
<comment type="pathway">
    <text evidence="9">Protein modification; lipoprotein biosynthesis (signal peptide cleavage).</text>
</comment>
<dbReference type="GO" id="GO:0005886">
    <property type="term" value="C:plasma membrane"/>
    <property type="evidence" value="ECO:0007669"/>
    <property type="project" value="UniProtKB-SubCell"/>
</dbReference>
<comment type="subcellular location">
    <subcellularLocation>
        <location evidence="9">Cell membrane</location>
        <topology evidence="9">Multi-pass membrane protein</topology>
    </subcellularLocation>
</comment>
<evidence type="ECO:0000256" key="7">
    <source>
        <dbReference type="ARBA" id="ARBA00022989"/>
    </source>
</evidence>
<feature type="transmembrane region" description="Helical" evidence="9">
    <location>
        <begin position="127"/>
        <end position="148"/>
    </location>
</feature>
<evidence type="ECO:0000256" key="2">
    <source>
        <dbReference type="ARBA" id="ARBA00022475"/>
    </source>
</evidence>
<evidence type="ECO:0000313" key="14">
    <source>
        <dbReference type="Proteomes" id="UP000076717"/>
    </source>
</evidence>
<comment type="caution">
    <text evidence="9">Lacks conserved residue(s) required for the propagation of feature annotation.</text>
</comment>
<evidence type="ECO:0000256" key="9">
    <source>
        <dbReference type="HAMAP-Rule" id="MF_00161"/>
    </source>
</evidence>
<dbReference type="PRINTS" id="PR00781">
    <property type="entry name" value="LIPOSIGPTASE"/>
</dbReference>
<dbReference type="GO" id="GO:0006508">
    <property type="term" value="P:proteolysis"/>
    <property type="evidence" value="ECO:0007669"/>
    <property type="project" value="UniProtKB-KW"/>
</dbReference>
<feature type="transmembrane region" description="Helical" evidence="9">
    <location>
        <begin position="83"/>
        <end position="101"/>
    </location>
</feature>
<dbReference type="Proteomes" id="UP000076717">
    <property type="component" value="Unassembled WGS sequence"/>
</dbReference>
<comment type="caution">
    <text evidence="13">The sequence shown here is derived from an EMBL/GenBank/DDBJ whole genome shotgun (WGS) entry which is preliminary data.</text>
</comment>
<evidence type="ECO:0000256" key="12">
    <source>
        <dbReference type="SAM" id="MobiDB-lite"/>
    </source>
</evidence>
<protein>
    <recommendedName>
        <fullName evidence="9">Lipoprotein signal peptidase</fullName>
        <ecNumber evidence="9">3.4.23.36</ecNumber>
    </recommendedName>
    <alternativeName>
        <fullName evidence="9">Prolipoprotein signal peptidase</fullName>
    </alternativeName>
    <alternativeName>
        <fullName evidence="9">Signal peptidase II</fullName>
        <shortName evidence="9">SPase II</shortName>
    </alternativeName>
</protein>
<evidence type="ECO:0000313" key="13">
    <source>
        <dbReference type="EMBL" id="KZX20091.1"/>
    </source>
</evidence>
<dbReference type="PANTHER" id="PTHR33695:SF1">
    <property type="entry name" value="LIPOPROTEIN SIGNAL PEPTIDASE"/>
    <property type="match status" value="1"/>
</dbReference>
<evidence type="ECO:0000256" key="10">
    <source>
        <dbReference type="RuleBase" id="RU000594"/>
    </source>
</evidence>
<proteinExistence type="inferred from homology"/>
<keyword evidence="7 9" id="KW-1133">Transmembrane helix</keyword>
<accession>A0A166H7J7</accession>
<dbReference type="NCBIfam" id="TIGR00077">
    <property type="entry name" value="lspA"/>
    <property type="match status" value="1"/>
</dbReference>
<keyword evidence="13" id="KW-0449">Lipoprotein</keyword>
<evidence type="ECO:0000256" key="3">
    <source>
        <dbReference type="ARBA" id="ARBA00022670"/>
    </source>
</evidence>
<sequence length="186" mass="19906">MLVALGLVAFAVFAIDQTAKYLVTTNLALGEDVRILGDVLILHYVKNPGAAFSLASGSTWIFSIIAACVVVAVLWFSSRIRSLAWAVFFGLLLGGTLGNLFDRLFREPSFGLGHVVDFLFTPWLLPAIYNVADIAICSAMAVFVVLSLRGVALDGTRAERGSRAETTDDAAPPEEAASDVDRRGGR</sequence>
<dbReference type="UniPathway" id="UPA00665"/>
<gene>
    <name evidence="9 13" type="primary">lspA</name>
    <name evidence="13" type="ORF">ACH61_02803</name>
</gene>
<keyword evidence="2 9" id="KW-1003">Cell membrane</keyword>
<dbReference type="EMBL" id="LIIN01000139">
    <property type="protein sequence ID" value="KZX20091.1"/>
    <property type="molecule type" value="Genomic_DNA"/>
</dbReference>
<evidence type="ECO:0000256" key="11">
    <source>
        <dbReference type="RuleBase" id="RU004181"/>
    </source>
</evidence>
<keyword evidence="5 9" id="KW-0064">Aspartyl protease</keyword>
<feature type="transmembrane region" description="Helical" evidence="9">
    <location>
        <begin position="50"/>
        <end position="76"/>
    </location>
</feature>
<evidence type="ECO:0000256" key="1">
    <source>
        <dbReference type="ARBA" id="ARBA00006139"/>
    </source>
</evidence>
<evidence type="ECO:0000256" key="4">
    <source>
        <dbReference type="ARBA" id="ARBA00022692"/>
    </source>
</evidence>
<dbReference type="InterPro" id="IPR001872">
    <property type="entry name" value="Peptidase_A8"/>
</dbReference>
<keyword evidence="14" id="KW-1185">Reference proteome</keyword>